<comment type="function">
    <text evidence="16">Cytochrome c oxidase is the component of the respiratory chain that catalyzes the reduction of oxygen to water. Subunits 1-3 form the functional core of the enzyme complex. CO I is the catalytic subunit of the enzyme. Electrons originating in cytochrome c are transferred via the copper A center of subunit 2 and heme A of subunit 1 to the bimetallic center formed by heme A3 and copper B.</text>
</comment>
<dbReference type="HOGENOM" id="CLU_011899_7_3_12"/>
<reference evidence="18 19" key="1">
    <citation type="submission" date="2012-06" db="EMBL/GenBank/DDBJ databases">
        <title>The complete chromosome of genome of Turneriella parva DSM 21527.</title>
        <authorList>
            <consortium name="US DOE Joint Genome Institute (JGI-PGF)"/>
            <person name="Lucas S."/>
            <person name="Han J."/>
            <person name="Lapidus A."/>
            <person name="Bruce D."/>
            <person name="Goodwin L."/>
            <person name="Pitluck S."/>
            <person name="Peters L."/>
            <person name="Kyrpides N."/>
            <person name="Mavromatis K."/>
            <person name="Ivanova N."/>
            <person name="Mikhailova N."/>
            <person name="Chertkov O."/>
            <person name="Detter J.C."/>
            <person name="Tapia R."/>
            <person name="Han C."/>
            <person name="Land M."/>
            <person name="Hauser L."/>
            <person name="Markowitz V."/>
            <person name="Cheng J.-F."/>
            <person name="Hugenholtz P."/>
            <person name="Woyke T."/>
            <person name="Wu D."/>
            <person name="Gronow S."/>
            <person name="Wellnitz S."/>
            <person name="Brambilla E."/>
            <person name="Klenk H.-P."/>
            <person name="Eisen J.A."/>
        </authorList>
    </citation>
    <scope>NUCLEOTIDE SEQUENCE [LARGE SCALE GENOMIC DNA]</scope>
    <source>
        <strain evidence="19">ATCC BAA-1111 / DSM 21527 / NCTC 11395 / H</strain>
    </source>
</reference>
<keyword evidence="12 16" id="KW-0186">Copper</keyword>
<dbReference type="GO" id="GO:0020037">
    <property type="term" value="F:heme binding"/>
    <property type="evidence" value="ECO:0007669"/>
    <property type="project" value="InterPro"/>
</dbReference>
<evidence type="ECO:0000256" key="8">
    <source>
        <dbReference type="ARBA" id="ARBA00022967"/>
    </source>
</evidence>
<evidence type="ECO:0000256" key="6">
    <source>
        <dbReference type="ARBA" id="ARBA00022692"/>
    </source>
</evidence>
<keyword evidence="19" id="KW-1185">Reference proteome</keyword>
<dbReference type="InterPro" id="IPR036927">
    <property type="entry name" value="Cyt_c_oxase-like_su1_sf"/>
</dbReference>
<keyword evidence="7 16" id="KW-0479">Metal-binding</keyword>
<proteinExistence type="inferred from homology"/>
<evidence type="ECO:0000256" key="5">
    <source>
        <dbReference type="ARBA" id="ARBA00022660"/>
    </source>
</evidence>
<feature type="transmembrane region" description="Helical" evidence="16">
    <location>
        <begin position="362"/>
        <end position="382"/>
    </location>
</feature>
<evidence type="ECO:0000256" key="4">
    <source>
        <dbReference type="ARBA" id="ARBA00022617"/>
    </source>
</evidence>
<feature type="transmembrane region" description="Helical" evidence="16">
    <location>
        <begin position="166"/>
        <end position="190"/>
    </location>
</feature>
<dbReference type="GO" id="GO:0004129">
    <property type="term" value="F:cytochrome-c oxidase activity"/>
    <property type="evidence" value="ECO:0007669"/>
    <property type="project" value="UniProtKB-EC"/>
</dbReference>
<dbReference type="STRING" id="869212.Turpa_1352"/>
<gene>
    <name evidence="18" type="ordered locus">Turpa_1352</name>
</gene>
<dbReference type="UniPathway" id="UPA00705"/>
<evidence type="ECO:0000256" key="9">
    <source>
        <dbReference type="ARBA" id="ARBA00022982"/>
    </source>
</evidence>
<keyword evidence="6 15" id="KW-0812">Transmembrane</keyword>
<comment type="similarity">
    <text evidence="15">Belongs to the heme-copper respiratory oxidase family.</text>
</comment>
<keyword evidence="4 15" id="KW-0349">Heme</keyword>
<dbReference type="Pfam" id="PF00115">
    <property type="entry name" value="COX1"/>
    <property type="match status" value="1"/>
</dbReference>
<feature type="transmembrane region" description="Helical" evidence="16">
    <location>
        <begin position="39"/>
        <end position="59"/>
    </location>
</feature>
<dbReference type="RefSeq" id="WP_014802515.1">
    <property type="nucleotide sequence ID" value="NC_018020.1"/>
</dbReference>
<dbReference type="KEGG" id="tpx:Turpa_1352"/>
<dbReference type="GO" id="GO:0005886">
    <property type="term" value="C:plasma membrane"/>
    <property type="evidence" value="ECO:0007669"/>
    <property type="project" value="UniProtKB-SubCell"/>
</dbReference>
<evidence type="ECO:0000256" key="11">
    <source>
        <dbReference type="ARBA" id="ARBA00023004"/>
    </source>
</evidence>
<accession>I4B3Z3</accession>
<feature type="transmembrane region" description="Helical" evidence="16">
    <location>
        <begin position="402"/>
        <end position="420"/>
    </location>
</feature>
<feature type="transmembrane region" description="Helical" evidence="16">
    <location>
        <begin position="259"/>
        <end position="283"/>
    </location>
</feature>
<dbReference type="GO" id="GO:0046872">
    <property type="term" value="F:metal ion binding"/>
    <property type="evidence" value="ECO:0007669"/>
    <property type="project" value="UniProtKB-KW"/>
</dbReference>
<evidence type="ECO:0000256" key="14">
    <source>
        <dbReference type="ARBA" id="ARBA00047816"/>
    </source>
</evidence>
<dbReference type="PROSITE" id="PS50855">
    <property type="entry name" value="COX1"/>
    <property type="match status" value="1"/>
</dbReference>
<comment type="subcellular location">
    <subcellularLocation>
        <location evidence="16">Cell membrane</location>
        <topology evidence="16">Multi-pass membrane protein</topology>
    </subcellularLocation>
    <subcellularLocation>
        <location evidence="1">Membrane</location>
        <topology evidence="1">Multi-pass membrane protein</topology>
    </subcellularLocation>
</comment>
<dbReference type="PANTHER" id="PTHR10422:SF18">
    <property type="entry name" value="CYTOCHROME C OXIDASE SUBUNIT 1"/>
    <property type="match status" value="1"/>
</dbReference>
<name>I4B3Z3_TURPD</name>
<feature type="transmembrane region" description="Helical" evidence="16">
    <location>
        <begin position="473"/>
        <end position="497"/>
    </location>
</feature>
<evidence type="ECO:0000313" key="18">
    <source>
        <dbReference type="EMBL" id="AFM12000.1"/>
    </source>
</evidence>
<keyword evidence="8" id="KW-1278">Translocase</keyword>
<feature type="transmembrane region" description="Helical" evidence="16">
    <location>
        <begin position="126"/>
        <end position="146"/>
    </location>
</feature>
<feature type="transmembrane region" description="Helical" evidence="16">
    <location>
        <begin position="210"/>
        <end position="239"/>
    </location>
</feature>
<dbReference type="AlphaFoldDB" id="I4B3Z3"/>
<organism evidence="18 19">
    <name type="scientific">Turneriella parva (strain ATCC BAA-1111 / DSM 21527 / NCTC 11395 / H)</name>
    <name type="common">Leptospira parva</name>
    <dbReference type="NCBI Taxonomy" id="869212"/>
    <lineage>
        <taxon>Bacteria</taxon>
        <taxon>Pseudomonadati</taxon>
        <taxon>Spirochaetota</taxon>
        <taxon>Spirochaetia</taxon>
        <taxon>Leptospirales</taxon>
        <taxon>Leptospiraceae</taxon>
        <taxon>Turneriella</taxon>
    </lineage>
</organism>
<comment type="pathway">
    <text evidence="2 16">Energy metabolism; oxidative phosphorylation.</text>
</comment>
<feature type="transmembrane region" description="Helical" evidence="16">
    <location>
        <begin position="79"/>
        <end position="105"/>
    </location>
</feature>
<evidence type="ECO:0000256" key="7">
    <source>
        <dbReference type="ARBA" id="ARBA00022723"/>
    </source>
</evidence>
<evidence type="ECO:0000256" key="2">
    <source>
        <dbReference type="ARBA" id="ARBA00004673"/>
    </source>
</evidence>
<keyword evidence="9 15" id="KW-0249">Electron transport</keyword>
<feature type="domain" description="Cytochrome oxidase subunit I profile" evidence="17">
    <location>
        <begin position="22"/>
        <end position="535"/>
    </location>
</feature>
<dbReference type="InterPro" id="IPR014241">
    <property type="entry name" value="Cyt_c_oxidase_su1_bac"/>
</dbReference>
<evidence type="ECO:0000256" key="3">
    <source>
        <dbReference type="ARBA" id="ARBA00022448"/>
    </source>
</evidence>
<evidence type="ECO:0000259" key="17">
    <source>
        <dbReference type="PROSITE" id="PS50855"/>
    </source>
</evidence>
<feature type="transmembrane region" description="Helical" evidence="16">
    <location>
        <begin position="295"/>
        <end position="314"/>
    </location>
</feature>
<dbReference type="GO" id="GO:0022904">
    <property type="term" value="P:respiratory electron transport chain"/>
    <property type="evidence" value="ECO:0007669"/>
    <property type="project" value="TreeGrafter"/>
</dbReference>
<feature type="transmembrane region" description="Helical" evidence="16">
    <location>
        <begin position="432"/>
        <end position="453"/>
    </location>
</feature>
<comment type="catalytic activity">
    <reaction evidence="14 16">
        <text>4 Fe(II)-[cytochrome c] + O2 + 8 H(+)(in) = 4 Fe(III)-[cytochrome c] + 2 H2O + 4 H(+)(out)</text>
        <dbReference type="Rhea" id="RHEA:11436"/>
        <dbReference type="Rhea" id="RHEA-COMP:10350"/>
        <dbReference type="Rhea" id="RHEA-COMP:14399"/>
        <dbReference type="ChEBI" id="CHEBI:15377"/>
        <dbReference type="ChEBI" id="CHEBI:15378"/>
        <dbReference type="ChEBI" id="CHEBI:15379"/>
        <dbReference type="ChEBI" id="CHEBI:29033"/>
        <dbReference type="ChEBI" id="CHEBI:29034"/>
        <dbReference type="EC" id="7.1.1.9"/>
    </reaction>
</comment>
<dbReference type="PATRIC" id="fig|869212.3.peg.1338"/>
<keyword evidence="13 16" id="KW-0472">Membrane</keyword>
<keyword evidence="10 16" id="KW-1133">Transmembrane helix</keyword>
<dbReference type="PANTHER" id="PTHR10422">
    <property type="entry name" value="CYTOCHROME C OXIDASE SUBUNIT 1"/>
    <property type="match status" value="1"/>
</dbReference>
<dbReference type="EC" id="7.1.1.9" evidence="16"/>
<dbReference type="EMBL" id="CP002959">
    <property type="protein sequence ID" value="AFM12000.1"/>
    <property type="molecule type" value="Genomic_DNA"/>
</dbReference>
<dbReference type="InterPro" id="IPR023615">
    <property type="entry name" value="Cyt_c_Oxase_su1_BS"/>
</dbReference>
<dbReference type="NCBIfam" id="TIGR02891">
    <property type="entry name" value="CtaD_CoxA"/>
    <property type="match status" value="1"/>
</dbReference>
<dbReference type="GO" id="GO:0006119">
    <property type="term" value="P:oxidative phosphorylation"/>
    <property type="evidence" value="ECO:0007669"/>
    <property type="project" value="UniProtKB-UniPathway"/>
</dbReference>
<keyword evidence="3 15" id="KW-0813">Transport</keyword>
<evidence type="ECO:0000313" key="19">
    <source>
        <dbReference type="Proteomes" id="UP000006048"/>
    </source>
</evidence>
<keyword evidence="5 15" id="KW-0679">Respiratory chain</keyword>
<feature type="transmembrane region" description="Helical" evidence="16">
    <location>
        <begin position="320"/>
        <end position="341"/>
    </location>
</feature>
<evidence type="ECO:0000256" key="13">
    <source>
        <dbReference type="ARBA" id="ARBA00023136"/>
    </source>
</evidence>
<dbReference type="PRINTS" id="PR01165">
    <property type="entry name" value="CYCOXIDASEI"/>
</dbReference>
<evidence type="ECO:0000256" key="12">
    <source>
        <dbReference type="ARBA" id="ARBA00023008"/>
    </source>
</evidence>
<evidence type="ECO:0000256" key="16">
    <source>
        <dbReference type="RuleBase" id="RU363061"/>
    </source>
</evidence>
<evidence type="ECO:0000256" key="10">
    <source>
        <dbReference type="ARBA" id="ARBA00022989"/>
    </source>
</evidence>
<evidence type="ECO:0000256" key="1">
    <source>
        <dbReference type="ARBA" id="ARBA00004141"/>
    </source>
</evidence>
<dbReference type="Gene3D" id="1.20.210.10">
    <property type="entry name" value="Cytochrome c oxidase-like, subunit I domain"/>
    <property type="match status" value="1"/>
</dbReference>
<dbReference type="PROSITE" id="PS00077">
    <property type="entry name" value="COX1_CUB"/>
    <property type="match status" value="1"/>
</dbReference>
<dbReference type="GO" id="GO:0015990">
    <property type="term" value="P:electron transport coupled proton transport"/>
    <property type="evidence" value="ECO:0007669"/>
    <property type="project" value="InterPro"/>
</dbReference>
<keyword evidence="16" id="KW-1003">Cell membrane</keyword>
<dbReference type="Proteomes" id="UP000006048">
    <property type="component" value="Chromosome"/>
</dbReference>
<evidence type="ECO:0000256" key="15">
    <source>
        <dbReference type="RuleBase" id="RU000370"/>
    </source>
</evidence>
<dbReference type="InterPro" id="IPR000883">
    <property type="entry name" value="Cyt_C_Oxase_1"/>
</dbReference>
<dbReference type="OrthoDB" id="9759913at2"/>
<dbReference type="SUPFAM" id="SSF81442">
    <property type="entry name" value="Cytochrome c oxidase subunit I-like"/>
    <property type="match status" value="1"/>
</dbReference>
<sequence length="557" mass="62311">MSSIAHSADHAHGDHHENFLSKKGIMSWLSSVDHKRIGLLYLYTGLGAFLIGGVFALLLRTELMFPGKTFVDEKTYNVLFTLHGSMMIFVFIVPGIVASFGNIFMPIMIGARDVAFPILNRFSYQVYLFGIATILVGLIDPFNWFGGPADTGWTFYTPYSAKSGTSVITMTLGAFTLGFSSILTGLNFVVTIHKMRAPGMTWTRMPLFCWAIYSTSLIQVLATPVIGITLFLLIAERFFGIGFFDPALGGDPVLFQHFFWFYSHPVVYIMILPAMGVVSEILPVFSRKPIFGYKAIAYSSLAIAGVSFIVWAHHLFVSTLSSSVAIFFSFLTYLVAIPTAIKVFNWITTLYGGQIDLKTPMLYALAFVFLFAIGGLTGLPLAAPAVDVSYHDTYFVIAHFHYTIQGGTVISLMAALYYWMPKISGRMYNEKFGVYSFLFVFIGFNLTFIPQFLMGTQGMPRRYYDYEPMFQTYHMLSTIGAYALGIGYFTAILNIVISSFKGKPCGDNPWNANTLEWKIPSPMPEHNFHEIPTITEWPYEYGRDGEPTKYSAKKGAH</sequence>
<protein>
    <recommendedName>
        <fullName evidence="16">Cytochrome c oxidase subunit 1</fullName>
        <ecNumber evidence="16">7.1.1.9</ecNumber>
    </recommendedName>
</protein>
<keyword evidence="11 16" id="KW-0408">Iron</keyword>
<dbReference type="InterPro" id="IPR023616">
    <property type="entry name" value="Cyt_c_oxase-like_su1_dom"/>
</dbReference>